<comment type="caution">
    <text evidence="7">The sequence shown here is derived from an EMBL/GenBank/DDBJ whole genome shotgun (WGS) entry which is preliminary data.</text>
</comment>
<sequence>MSKERPASPLVQPNAIKTAKPPCQIDPKAIISEKAILVGVNTVTIGANAVIHPYAKLDSTHGPITVGQFSIVAERATVGLASPHSSPWHIHVGDYVSIETGAVVESAVVGQATTVGSFATLEPGSQTGKFCKIAPSTKLANGTILSDYTVLFESGQTRTDQTTATRDDVQQLKLKGQTMHVETLRRLIPTNVAKWQ</sequence>
<proteinExistence type="inferred from homology"/>
<keyword evidence="5" id="KW-0206">Cytoskeleton</keyword>
<dbReference type="GO" id="GO:0070840">
    <property type="term" value="F:dynein complex binding"/>
    <property type="evidence" value="ECO:0007669"/>
    <property type="project" value="TreeGrafter"/>
</dbReference>
<evidence type="ECO:0000256" key="4">
    <source>
        <dbReference type="ARBA" id="ARBA00022490"/>
    </source>
</evidence>
<evidence type="ECO:0000313" key="8">
    <source>
        <dbReference type="Proteomes" id="UP000799439"/>
    </source>
</evidence>
<dbReference type="GO" id="GO:0005869">
    <property type="term" value="C:dynactin complex"/>
    <property type="evidence" value="ECO:0007669"/>
    <property type="project" value="InterPro"/>
</dbReference>
<dbReference type="EMBL" id="ML996084">
    <property type="protein sequence ID" value="KAF2153892.1"/>
    <property type="molecule type" value="Genomic_DNA"/>
</dbReference>
<dbReference type="InterPro" id="IPR027777">
    <property type="entry name" value="DCTN6"/>
</dbReference>
<name>A0A9P4J1S3_9PEZI</name>
<dbReference type="OrthoDB" id="2355at2759"/>
<evidence type="ECO:0000313" key="7">
    <source>
        <dbReference type="EMBL" id="KAF2153892.1"/>
    </source>
</evidence>
<dbReference type="PANTHER" id="PTHR13072">
    <property type="entry name" value="DYNACTIN 6"/>
    <property type="match status" value="1"/>
</dbReference>
<evidence type="ECO:0000256" key="1">
    <source>
        <dbReference type="ARBA" id="ARBA00004245"/>
    </source>
</evidence>
<keyword evidence="8" id="KW-1185">Reference proteome</keyword>
<dbReference type="AlphaFoldDB" id="A0A9P4J1S3"/>
<evidence type="ECO:0000256" key="3">
    <source>
        <dbReference type="ARBA" id="ARBA00016573"/>
    </source>
</evidence>
<comment type="subcellular location">
    <subcellularLocation>
        <location evidence="1">Cytoplasm</location>
        <location evidence="1">Cytoskeleton</location>
    </subcellularLocation>
</comment>
<evidence type="ECO:0000256" key="2">
    <source>
        <dbReference type="ARBA" id="ARBA00007719"/>
    </source>
</evidence>
<protein>
    <recommendedName>
        <fullName evidence="3">Dynactin subunit 6</fullName>
    </recommendedName>
</protein>
<dbReference type="PANTHER" id="PTHR13072:SF0">
    <property type="entry name" value="DYNACTIN SUBUNIT 6"/>
    <property type="match status" value="1"/>
</dbReference>
<accession>A0A9P4J1S3</accession>
<dbReference type="Gene3D" id="2.160.10.10">
    <property type="entry name" value="Hexapeptide repeat proteins"/>
    <property type="match status" value="1"/>
</dbReference>
<dbReference type="InterPro" id="IPR011004">
    <property type="entry name" value="Trimer_LpxA-like_sf"/>
</dbReference>
<gene>
    <name evidence="7" type="ORF">K461DRAFT_292593</name>
</gene>
<dbReference type="Proteomes" id="UP000799439">
    <property type="component" value="Unassembled WGS sequence"/>
</dbReference>
<comment type="function">
    <text evidence="6">Part of the dynactin complex that activates the molecular motor dynein for ultra-processive transport along microtubules.</text>
</comment>
<dbReference type="SUPFAM" id="SSF51161">
    <property type="entry name" value="Trimeric LpxA-like enzymes"/>
    <property type="match status" value="1"/>
</dbReference>
<keyword evidence="4" id="KW-0963">Cytoplasm</keyword>
<evidence type="ECO:0000256" key="6">
    <source>
        <dbReference type="ARBA" id="ARBA00034687"/>
    </source>
</evidence>
<organism evidence="7 8">
    <name type="scientific">Myriangium duriaei CBS 260.36</name>
    <dbReference type="NCBI Taxonomy" id="1168546"/>
    <lineage>
        <taxon>Eukaryota</taxon>
        <taxon>Fungi</taxon>
        <taxon>Dikarya</taxon>
        <taxon>Ascomycota</taxon>
        <taxon>Pezizomycotina</taxon>
        <taxon>Dothideomycetes</taxon>
        <taxon>Dothideomycetidae</taxon>
        <taxon>Myriangiales</taxon>
        <taxon>Myriangiaceae</taxon>
        <taxon>Myriangium</taxon>
    </lineage>
</organism>
<comment type="similarity">
    <text evidence="2">Belongs to the dynactin subunits 5/6 family. Dynactin subunit 6 subfamily.</text>
</comment>
<dbReference type="GO" id="GO:0007052">
    <property type="term" value="P:mitotic spindle organization"/>
    <property type="evidence" value="ECO:0007669"/>
    <property type="project" value="TreeGrafter"/>
</dbReference>
<evidence type="ECO:0000256" key="5">
    <source>
        <dbReference type="ARBA" id="ARBA00023212"/>
    </source>
</evidence>
<reference evidence="7" key="1">
    <citation type="journal article" date="2020" name="Stud. Mycol.">
        <title>101 Dothideomycetes genomes: a test case for predicting lifestyles and emergence of pathogens.</title>
        <authorList>
            <person name="Haridas S."/>
            <person name="Albert R."/>
            <person name="Binder M."/>
            <person name="Bloem J."/>
            <person name="Labutti K."/>
            <person name="Salamov A."/>
            <person name="Andreopoulos B."/>
            <person name="Baker S."/>
            <person name="Barry K."/>
            <person name="Bills G."/>
            <person name="Bluhm B."/>
            <person name="Cannon C."/>
            <person name="Castanera R."/>
            <person name="Culley D."/>
            <person name="Daum C."/>
            <person name="Ezra D."/>
            <person name="Gonzalez J."/>
            <person name="Henrissat B."/>
            <person name="Kuo A."/>
            <person name="Liang C."/>
            <person name="Lipzen A."/>
            <person name="Lutzoni F."/>
            <person name="Magnuson J."/>
            <person name="Mondo S."/>
            <person name="Nolan M."/>
            <person name="Ohm R."/>
            <person name="Pangilinan J."/>
            <person name="Park H.-J."/>
            <person name="Ramirez L."/>
            <person name="Alfaro M."/>
            <person name="Sun H."/>
            <person name="Tritt A."/>
            <person name="Yoshinaga Y."/>
            <person name="Zwiers L.-H."/>
            <person name="Turgeon B."/>
            <person name="Goodwin S."/>
            <person name="Spatafora J."/>
            <person name="Crous P."/>
            <person name="Grigoriev I."/>
        </authorList>
    </citation>
    <scope>NUCLEOTIDE SEQUENCE</scope>
    <source>
        <strain evidence="7">CBS 260.36</strain>
    </source>
</reference>